<evidence type="ECO:0000313" key="2">
    <source>
        <dbReference type="EMBL" id="MBS3848210.1"/>
    </source>
</evidence>
<evidence type="ECO:0000256" key="1">
    <source>
        <dbReference type="SAM" id="Phobius"/>
    </source>
</evidence>
<accession>A0A942E584</accession>
<feature type="transmembrane region" description="Helical" evidence="1">
    <location>
        <begin position="29"/>
        <end position="50"/>
    </location>
</feature>
<reference evidence="2" key="1">
    <citation type="submission" date="2021-04" db="EMBL/GenBank/DDBJ databases">
        <title>Devosia litorisediminis sp. nov., isolated from a sand dune.</title>
        <authorList>
            <person name="Park S."/>
            <person name="Yoon J.-H."/>
        </authorList>
    </citation>
    <scope>NUCLEOTIDE SEQUENCE</scope>
    <source>
        <strain evidence="2">BSSL-BM10</strain>
    </source>
</reference>
<proteinExistence type="predicted"/>
<sequence length="1161" mass="122311">MSASILPPDTPDSKAAPAKRHPVRHTAKIAVWVLGIPALLSLLLYLVLLITPIRLPFGSEAAQAAASSALPPTSQLTLGPMALALENGVWPVIQFSPVLFTDSKTGARVAMDALEVGFSPTRALFGQPGATVTIVKPHIQIVQDLFGPRLTSFQLVEDPGGGPPIIRVQEGDDAFPTVDIGSEGIDLGAAAAPISMRSDNDWLIYNLEASEVGIADLVDQAAQGRFSRLRVRDGIVGMHDSVYGLFRRFEDINLEIGPSADLQDTHGTFSATLGGRRLSGSVSRTLDDAGNARFEADVANIDFAAFLPFIDDAGSMAALRGAGALSIDVNFDGARGKLVDGRFKVDLTGLDLRLKDAYFPIASSIMDINWTPGSGQFSLEDAALQIGNSSARVSGVFAMGLDPTYGPTLGIALNASKVVIHPEDMEAPQTPFDSVEFSGWSAPLYGALGIDRLIARKGAALVEAAGRMDMLQAGLGIDMTIAGQGVSADDMKRLWPYVMAPESRDWFVANVTEGAVKTARMAFRFPVGSMGEEGENKPIPDGAIQIDLVGEGVAVKPTAAMAPIAVGGETRLQIDDADVTISAGGGRLATEAGTIVVANPAVIIDNSQLDDRIVEVSGDITSAIPALLDLVESQQPDLLANAELPFDLKALTGVVDAGLVATIHLPDEASGRQMSFDYVLNGTVADFTSTQPIENRSIGNGQLTFSASQDGYQLGGTAEIDGIPARVEIGGTPTTDPMFRLSSTLDVAELAKMGVDASKFLSGKVRFVAQPAADGTLQMAVDLKDAALNIKDLGITKAAGTAGSLSAIVRQDGQRTALSGIDLSFGSVRALGEMEVDASKGLVSADFSQIALSQGDSARLTVAPLDGGYAVRIGGTQLDLKPMLKRFFGLNEGAGGVQATQLDQTIVLDVELERALGFYATTAFNLDLSLRLRGSDVREASLTGQFNDGNGLSVTSNPAPKGRTISVAFNDAGTILRFLGVYSQLAGGSGNLVLTTDRDQDVEMGQLLMRDFAIVDEANVAQVLGNHSDSRAAIARQNRLDFDVAEVDFLRRSDRVEVSNAMVTGSTVGGTMRGFIYTKQKQYDLTGTYVPLFGLNSVFQKIPLLGPILGGRDGEGLVGVTFAVQGPLDKPEFKINPLSALVPGAFRELFEFRAKELPQAE</sequence>
<dbReference type="AlphaFoldDB" id="A0A942E584"/>
<keyword evidence="3" id="KW-1185">Reference proteome</keyword>
<name>A0A942E584_9HYPH</name>
<gene>
    <name evidence="2" type="ORF">KD146_05810</name>
</gene>
<keyword evidence="1" id="KW-0472">Membrane</keyword>
<comment type="caution">
    <text evidence="2">The sequence shown here is derived from an EMBL/GenBank/DDBJ whole genome shotgun (WGS) entry which is preliminary data.</text>
</comment>
<keyword evidence="1" id="KW-0812">Transmembrane</keyword>
<dbReference type="Proteomes" id="UP000678281">
    <property type="component" value="Unassembled WGS sequence"/>
</dbReference>
<keyword evidence="1" id="KW-1133">Transmembrane helix</keyword>
<dbReference type="RefSeq" id="WP_212657774.1">
    <property type="nucleotide sequence ID" value="NZ_JAGXTP010000001.1"/>
</dbReference>
<evidence type="ECO:0000313" key="3">
    <source>
        <dbReference type="Proteomes" id="UP000678281"/>
    </source>
</evidence>
<dbReference type="EMBL" id="JAGXTP010000001">
    <property type="protein sequence ID" value="MBS3848210.1"/>
    <property type="molecule type" value="Genomic_DNA"/>
</dbReference>
<protein>
    <submittedName>
        <fullName evidence="2">AsmA-like C-terminal domain-containing protein</fullName>
    </submittedName>
</protein>
<organism evidence="2 3">
    <name type="scientific">Devosia litorisediminis</name>
    <dbReference type="NCBI Taxonomy" id="2829817"/>
    <lineage>
        <taxon>Bacteria</taxon>
        <taxon>Pseudomonadati</taxon>
        <taxon>Pseudomonadota</taxon>
        <taxon>Alphaproteobacteria</taxon>
        <taxon>Hyphomicrobiales</taxon>
        <taxon>Devosiaceae</taxon>
        <taxon>Devosia</taxon>
    </lineage>
</organism>